<organism evidence="2 3">
    <name type="scientific">Arcanobacterium hippocoleae</name>
    <dbReference type="NCBI Taxonomy" id="149017"/>
    <lineage>
        <taxon>Bacteria</taxon>
        <taxon>Bacillati</taxon>
        <taxon>Actinomycetota</taxon>
        <taxon>Actinomycetes</taxon>
        <taxon>Actinomycetales</taxon>
        <taxon>Actinomycetaceae</taxon>
        <taxon>Arcanobacterium</taxon>
    </lineage>
</organism>
<dbReference type="RefSeq" id="WP_309954330.1">
    <property type="nucleotide sequence ID" value="NZ_JAVDUJ010000001.1"/>
</dbReference>
<gene>
    <name evidence="1" type="ORF">J2S36_000011</name>
    <name evidence="2" type="ORF">J2S36_001703</name>
</gene>
<dbReference type="Proteomes" id="UP001266099">
    <property type="component" value="Unassembled WGS sequence"/>
</dbReference>
<protein>
    <submittedName>
        <fullName evidence="2">Uncharacterized protein</fullName>
    </submittedName>
</protein>
<accession>A0ABU1T4M1</accession>
<keyword evidence="3" id="KW-1185">Reference proteome</keyword>
<name>A0ABU1T4M1_9ACTO</name>
<evidence type="ECO:0000313" key="1">
    <source>
        <dbReference type="EMBL" id="MDR6938468.1"/>
    </source>
</evidence>
<evidence type="ECO:0000313" key="3">
    <source>
        <dbReference type="Proteomes" id="UP001266099"/>
    </source>
</evidence>
<sequence>MSTKLKLKIGKNPNPDAALSAKEIRVTTRMLRAIFGTTTPLHKMAILLPGSDTTNVEVQITEPDDDLMALVDALDGRAGGGGR</sequence>
<evidence type="ECO:0000313" key="2">
    <source>
        <dbReference type="EMBL" id="MDR6940160.1"/>
    </source>
</evidence>
<dbReference type="EMBL" id="JAVDUJ010000001">
    <property type="protein sequence ID" value="MDR6938468.1"/>
    <property type="molecule type" value="Genomic_DNA"/>
</dbReference>
<comment type="caution">
    <text evidence="2">The sequence shown here is derived from an EMBL/GenBank/DDBJ whole genome shotgun (WGS) entry which is preliminary data.</text>
</comment>
<proteinExistence type="predicted"/>
<reference evidence="2 3" key="1">
    <citation type="submission" date="2023-07" db="EMBL/GenBank/DDBJ databases">
        <title>Sequencing the genomes of 1000 actinobacteria strains.</title>
        <authorList>
            <person name="Klenk H.-P."/>
        </authorList>
    </citation>
    <scope>NUCLEOTIDE SEQUENCE [LARGE SCALE GENOMIC DNA]</scope>
    <source>
        <strain evidence="2 3">DSM 15539</strain>
    </source>
</reference>
<dbReference type="EMBL" id="JAVDUJ010000001">
    <property type="protein sequence ID" value="MDR6940160.1"/>
    <property type="molecule type" value="Genomic_DNA"/>
</dbReference>